<organism evidence="1 2">
    <name type="scientific">Steroidobacter agaridevorans</name>
    <dbReference type="NCBI Taxonomy" id="2695856"/>
    <lineage>
        <taxon>Bacteria</taxon>
        <taxon>Pseudomonadati</taxon>
        <taxon>Pseudomonadota</taxon>
        <taxon>Gammaproteobacteria</taxon>
        <taxon>Steroidobacterales</taxon>
        <taxon>Steroidobacteraceae</taxon>
        <taxon>Steroidobacter</taxon>
    </lineage>
</organism>
<reference evidence="2" key="1">
    <citation type="submission" date="2020-01" db="EMBL/GenBank/DDBJ databases">
        <title>'Steroidobacter agaridevorans' sp. nov., agar-degrading bacteria isolated from rhizosphere soils.</title>
        <authorList>
            <person name="Ikenaga M."/>
            <person name="Kataoka M."/>
            <person name="Murouchi A."/>
            <person name="Katsuragi S."/>
            <person name="Sakai M."/>
        </authorList>
    </citation>
    <scope>NUCLEOTIDE SEQUENCE [LARGE SCALE GENOMIC DNA]</scope>
    <source>
        <strain evidence="2">YU21-B</strain>
    </source>
</reference>
<proteinExistence type="predicted"/>
<gene>
    <name evidence="1" type="ORF">GCM10011487_15920</name>
</gene>
<comment type="caution">
    <text evidence="1">The sequence shown here is derived from an EMBL/GenBank/DDBJ whole genome shotgun (WGS) entry which is preliminary data.</text>
</comment>
<dbReference type="AlphaFoldDB" id="A0A829YAC9"/>
<dbReference type="Proteomes" id="UP000445000">
    <property type="component" value="Unassembled WGS sequence"/>
</dbReference>
<evidence type="ECO:0000313" key="2">
    <source>
        <dbReference type="Proteomes" id="UP000445000"/>
    </source>
</evidence>
<accession>A0A829YAC9</accession>
<protein>
    <submittedName>
        <fullName evidence="1">Uncharacterized protein</fullName>
    </submittedName>
</protein>
<sequence>MPGLRIESFNTRTIVVPEERFDEVREALAESAPTNEPAATTPPMRFRDKVRVVLEAVLFGWFVPGGRRSK</sequence>
<evidence type="ECO:0000313" key="1">
    <source>
        <dbReference type="EMBL" id="GFE79592.1"/>
    </source>
</evidence>
<dbReference type="EMBL" id="BLJN01000001">
    <property type="protein sequence ID" value="GFE79592.1"/>
    <property type="molecule type" value="Genomic_DNA"/>
</dbReference>
<name>A0A829YAC9_9GAMM</name>
<keyword evidence="2" id="KW-1185">Reference proteome</keyword>